<dbReference type="GO" id="GO:0005524">
    <property type="term" value="F:ATP binding"/>
    <property type="evidence" value="ECO:0007669"/>
    <property type="project" value="UniProtKB-KW"/>
</dbReference>
<dbReference type="GO" id="GO:0046872">
    <property type="term" value="F:metal ion binding"/>
    <property type="evidence" value="ECO:0007669"/>
    <property type="project" value="UniProtKB-KW"/>
</dbReference>
<evidence type="ECO:0000256" key="8">
    <source>
        <dbReference type="ARBA" id="ARBA00019357"/>
    </source>
</evidence>
<dbReference type="EC" id="6.3.2.17" evidence="7"/>
<evidence type="ECO:0000256" key="10">
    <source>
        <dbReference type="ARBA" id="ARBA00022723"/>
    </source>
</evidence>
<comment type="catalytic activity">
    <reaction evidence="19">
        <text>10-formyltetrahydrofolyl-(gamma-L-Glu)(n) + L-glutamate + ATP = 10-formyltetrahydrofolyl-(gamma-L-Glu)(n+1) + ADP + phosphate + H(+)</text>
        <dbReference type="Rhea" id="RHEA:51904"/>
        <dbReference type="Rhea" id="RHEA-COMP:13088"/>
        <dbReference type="Rhea" id="RHEA-COMP:14300"/>
        <dbReference type="ChEBI" id="CHEBI:15378"/>
        <dbReference type="ChEBI" id="CHEBI:29985"/>
        <dbReference type="ChEBI" id="CHEBI:30616"/>
        <dbReference type="ChEBI" id="CHEBI:43474"/>
        <dbReference type="ChEBI" id="CHEBI:134413"/>
        <dbReference type="ChEBI" id="CHEBI:456216"/>
        <dbReference type="EC" id="6.3.2.17"/>
    </reaction>
</comment>
<evidence type="ECO:0000313" key="25">
    <source>
        <dbReference type="Proteomes" id="UP000566324"/>
    </source>
</evidence>
<evidence type="ECO:0000256" key="17">
    <source>
        <dbReference type="ARBA" id="ARBA00032510"/>
    </source>
</evidence>
<dbReference type="InterPro" id="IPR018109">
    <property type="entry name" value="Folylpolyglutamate_synth_CS"/>
</dbReference>
<keyword evidence="10" id="KW-0479">Metal-binding</keyword>
<dbReference type="InterPro" id="IPR036565">
    <property type="entry name" value="Mur-like_cat_sf"/>
</dbReference>
<dbReference type="InterPro" id="IPR001645">
    <property type="entry name" value="Folylpolyglutamate_synth"/>
</dbReference>
<feature type="domain" description="Mur ligase C-terminal" evidence="23">
    <location>
        <begin position="313"/>
        <end position="427"/>
    </location>
</feature>
<dbReference type="Gene3D" id="3.90.190.20">
    <property type="entry name" value="Mur ligase, C-terminal domain"/>
    <property type="match status" value="1"/>
</dbReference>
<evidence type="ECO:0000256" key="21">
    <source>
        <dbReference type="ARBA" id="ARBA00049161"/>
    </source>
</evidence>
<keyword evidence="14" id="KW-0289">Folate biosynthesis</keyword>
<evidence type="ECO:0000256" key="20">
    <source>
        <dbReference type="ARBA" id="ARBA00049035"/>
    </source>
</evidence>
<dbReference type="PANTHER" id="PTHR11136">
    <property type="entry name" value="FOLYLPOLYGLUTAMATE SYNTHASE-RELATED"/>
    <property type="match status" value="1"/>
</dbReference>
<evidence type="ECO:0000256" key="12">
    <source>
        <dbReference type="ARBA" id="ARBA00022840"/>
    </source>
</evidence>
<dbReference type="RefSeq" id="WP_184066978.1">
    <property type="nucleotide sequence ID" value="NZ_JACHNZ010000012.1"/>
</dbReference>
<evidence type="ECO:0000256" key="22">
    <source>
        <dbReference type="PIRNR" id="PIRNR001563"/>
    </source>
</evidence>
<reference evidence="24 25" key="1">
    <citation type="submission" date="2020-08" db="EMBL/GenBank/DDBJ databases">
        <title>Genomic Encyclopedia of Type Strains, Phase IV (KMG-IV): sequencing the most valuable type-strain genomes for metagenomic binning, comparative biology and taxonomic classification.</title>
        <authorList>
            <person name="Goeker M."/>
        </authorList>
    </citation>
    <scope>NUCLEOTIDE SEQUENCE [LARGE SCALE GENOMIC DNA]</scope>
    <source>
        <strain evidence="24 25">DSM 17328</strain>
    </source>
</reference>
<comment type="function">
    <text evidence="2">Functions in two distinct reactions of the de novo folate biosynthetic pathway. Catalyzes the addition of a glutamate residue to dihydropteroate (7,8-dihydropteroate or H2Pte) to form dihydrofolate (7,8-dihydrofolate monoglutamate or H2Pte-Glu). Also catalyzes successive additions of L-glutamate to tetrahydrofolate or 10-formyltetrahydrofolate or 5,10-methylenetetrahydrofolate, leading to folylpolyglutamate derivatives.</text>
</comment>
<dbReference type="PROSITE" id="PS01012">
    <property type="entry name" value="FOLYLPOLYGLU_SYNT_2"/>
    <property type="match status" value="1"/>
</dbReference>
<dbReference type="NCBIfam" id="TIGR01499">
    <property type="entry name" value="folC"/>
    <property type="match status" value="1"/>
</dbReference>
<dbReference type="Proteomes" id="UP000566324">
    <property type="component" value="Unassembled WGS sequence"/>
</dbReference>
<evidence type="ECO:0000256" key="16">
    <source>
        <dbReference type="ARBA" id="ARBA00030592"/>
    </source>
</evidence>
<keyword evidence="9 22" id="KW-0436">Ligase</keyword>
<evidence type="ECO:0000256" key="2">
    <source>
        <dbReference type="ARBA" id="ARBA00002714"/>
    </source>
</evidence>
<keyword evidence="13" id="KW-0460">Magnesium</keyword>
<evidence type="ECO:0000256" key="14">
    <source>
        <dbReference type="ARBA" id="ARBA00022909"/>
    </source>
</evidence>
<dbReference type="Gene3D" id="3.40.1190.10">
    <property type="entry name" value="Mur-like, catalytic domain"/>
    <property type="match status" value="1"/>
</dbReference>
<keyword evidence="12 22" id="KW-0067">ATP-binding</keyword>
<keyword evidence="11 22" id="KW-0547">Nucleotide-binding</keyword>
<dbReference type="EC" id="6.3.2.12" evidence="6"/>
<protein>
    <recommendedName>
        <fullName evidence="8">Dihydrofolate synthase/folylpolyglutamate synthase</fullName>
        <ecNumber evidence="6">6.3.2.12</ecNumber>
        <ecNumber evidence="7">6.3.2.17</ecNumber>
    </recommendedName>
    <alternativeName>
        <fullName evidence="17">Folylpoly-gamma-glutamate synthetase-dihydrofolate synthetase</fullName>
    </alternativeName>
    <alternativeName>
        <fullName evidence="15">Folylpolyglutamate synthetase</fullName>
    </alternativeName>
    <alternativeName>
        <fullName evidence="16">Tetrahydrofolylpolyglutamate synthase</fullName>
    </alternativeName>
</protein>
<evidence type="ECO:0000256" key="1">
    <source>
        <dbReference type="ARBA" id="ARBA00001946"/>
    </source>
</evidence>
<gene>
    <name evidence="24" type="ORF">GGQ98_001362</name>
</gene>
<dbReference type="AlphaFoldDB" id="A0A7W7F8K2"/>
<dbReference type="GO" id="GO:0008841">
    <property type="term" value="F:dihydrofolate synthase activity"/>
    <property type="evidence" value="ECO:0007669"/>
    <property type="project" value="UniProtKB-EC"/>
</dbReference>
<evidence type="ECO:0000256" key="5">
    <source>
        <dbReference type="ARBA" id="ARBA00008276"/>
    </source>
</evidence>
<sequence length="443" mass="46617">MATEGARSDNPALDALLVEAKVLHPNLIDLTLGRVERLLGKLGNPHHHLPPVFHVSGTNGKGSTAAFLRACLEAAGHRVHVFTSPHLVRFNERIRLAGRLITDAQLIELLSDVISVNNGEQITFFELTTAAAFTAFSRTPADACVIEVGLGGTWDATNVIPTAAICGIAQLGLDHQQFLGNSILDIAREKAGIAKKGVPLVTSRYPQTVAAAIGEVAGPKGARIIARAIDWDVGIYQGQLHYRDSAAKLTLGMPRLPGAHQIDNVGLAAAMLRHQSALAVPDAALRAGPGWAEWPARLQRLESGPLVAHLPQGSELWLDGGHNPSAARVIVDAFRAQDIAATPFHLVLGMLQSKDAAAFIKAFAGRVTAVHTVPIPEHDCVPAETLAKLAGDVGLPATPAASVDEALRRIGHAADRKAPPVVLIAGSLYLAGDVLKINGPLPS</sequence>
<evidence type="ECO:0000256" key="9">
    <source>
        <dbReference type="ARBA" id="ARBA00022598"/>
    </source>
</evidence>
<evidence type="ECO:0000259" key="23">
    <source>
        <dbReference type="Pfam" id="PF02875"/>
    </source>
</evidence>
<evidence type="ECO:0000313" key="24">
    <source>
        <dbReference type="EMBL" id="MBB4631748.1"/>
    </source>
</evidence>
<evidence type="ECO:0000256" key="15">
    <source>
        <dbReference type="ARBA" id="ARBA00030048"/>
    </source>
</evidence>
<evidence type="ECO:0000256" key="11">
    <source>
        <dbReference type="ARBA" id="ARBA00022741"/>
    </source>
</evidence>
<comment type="catalytic activity">
    <reaction evidence="20">
        <text>(6R)-5,10-methylenetetrahydrofolyl-(gamma-L-Glu)(n) + L-glutamate + ATP = (6R)-5,10-methylenetetrahydrofolyl-(gamma-L-Glu)(n+1) + ADP + phosphate + H(+)</text>
        <dbReference type="Rhea" id="RHEA:51912"/>
        <dbReference type="Rhea" id="RHEA-COMP:13257"/>
        <dbReference type="Rhea" id="RHEA-COMP:13258"/>
        <dbReference type="ChEBI" id="CHEBI:15378"/>
        <dbReference type="ChEBI" id="CHEBI:29985"/>
        <dbReference type="ChEBI" id="CHEBI:30616"/>
        <dbReference type="ChEBI" id="CHEBI:43474"/>
        <dbReference type="ChEBI" id="CHEBI:136572"/>
        <dbReference type="ChEBI" id="CHEBI:456216"/>
        <dbReference type="EC" id="6.3.2.17"/>
    </reaction>
</comment>
<dbReference type="SUPFAM" id="SSF53244">
    <property type="entry name" value="MurD-like peptide ligases, peptide-binding domain"/>
    <property type="match status" value="1"/>
</dbReference>
<dbReference type="PANTHER" id="PTHR11136:SF0">
    <property type="entry name" value="DIHYDROFOLATE SYNTHETASE-RELATED"/>
    <property type="match status" value="1"/>
</dbReference>
<evidence type="ECO:0000256" key="3">
    <source>
        <dbReference type="ARBA" id="ARBA00004799"/>
    </source>
</evidence>
<dbReference type="FunFam" id="3.40.1190.10:FF:000011">
    <property type="entry name" value="Folylpolyglutamate synthase/dihydrofolate synthase"/>
    <property type="match status" value="1"/>
</dbReference>
<comment type="similarity">
    <text evidence="5 22">Belongs to the folylpolyglutamate synthase family.</text>
</comment>
<evidence type="ECO:0000256" key="7">
    <source>
        <dbReference type="ARBA" id="ARBA00013025"/>
    </source>
</evidence>
<comment type="cofactor">
    <cofactor evidence="1">
        <name>Mg(2+)</name>
        <dbReference type="ChEBI" id="CHEBI:18420"/>
    </cofactor>
</comment>
<comment type="catalytic activity">
    <reaction evidence="21">
        <text>7,8-dihydropteroate + L-glutamate + ATP = 7,8-dihydrofolate + ADP + phosphate + H(+)</text>
        <dbReference type="Rhea" id="RHEA:23584"/>
        <dbReference type="ChEBI" id="CHEBI:15378"/>
        <dbReference type="ChEBI" id="CHEBI:17839"/>
        <dbReference type="ChEBI" id="CHEBI:29985"/>
        <dbReference type="ChEBI" id="CHEBI:30616"/>
        <dbReference type="ChEBI" id="CHEBI:43474"/>
        <dbReference type="ChEBI" id="CHEBI:57451"/>
        <dbReference type="ChEBI" id="CHEBI:456216"/>
        <dbReference type="EC" id="6.3.2.12"/>
    </reaction>
</comment>
<dbReference type="PIRSF" id="PIRSF001563">
    <property type="entry name" value="Folylpolyglu_synth"/>
    <property type="match status" value="1"/>
</dbReference>
<dbReference type="InterPro" id="IPR004101">
    <property type="entry name" value="Mur_ligase_C"/>
</dbReference>
<evidence type="ECO:0000256" key="19">
    <source>
        <dbReference type="ARBA" id="ARBA00047808"/>
    </source>
</evidence>
<evidence type="ECO:0000256" key="6">
    <source>
        <dbReference type="ARBA" id="ARBA00013023"/>
    </source>
</evidence>
<keyword evidence="25" id="KW-1185">Reference proteome</keyword>
<dbReference type="GO" id="GO:0004326">
    <property type="term" value="F:tetrahydrofolylpolyglutamate synthase activity"/>
    <property type="evidence" value="ECO:0007669"/>
    <property type="project" value="UniProtKB-EC"/>
</dbReference>
<comment type="caution">
    <text evidence="24">The sequence shown here is derived from an EMBL/GenBank/DDBJ whole genome shotgun (WGS) entry which is preliminary data.</text>
</comment>
<accession>A0A7W7F8K2</accession>
<evidence type="ECO:0000256" key="18">
    <source>
        <dbReference type="ARBA" id="ARBA00047493"/>
    </source>
</evidence>
<proteinExistence type="inferred from homology"/>
<comment type="pathway">
    <text evidence="3">Cofactor biosynthesis; tetrahydrofolate biosynthesis; 7,8-dihydrofolate from 2-amino-4-hydroxy-6-hydroxymethyl-7,8-dihydropteridine diphosphate and 4-aminobenzoate: step 2/2.</text>
</comment>
<organism evidence="24 25">
    <name type="scientific">Sphingosinicella soli</name>
    <dbReference type="NCBI Taxonomy" id="333708"/>
    <lineage>
        <taxon>Bacteria</taxon>
        <taxon>Pseudomonadati</taxon>
        <taxon>Pseudomonadota</taxon>
        <taxon>Alphaproteobacteria</taxon>
        <taxon>Sphingomonadales</taxon>
        <taxon>Sphingosinicellaceae</taxon>
        <taxon>Sphingosinicella</taxon>
    </lineage>
</organism>
<dbReference type="EMBL" id="JACHNZ010000012">
    <property type="protein sequence ID" value="MBB4631748.1"/>
    <property type="molecule type" value="Genomic_DNA"/>
</dbReference>
<evidence type="ECO:0000256" key="4">
    <source>
        <dbReference type="ARBA" id="ARBA00005150"/>
    </source>
</evidence>
<name>A0A7W7F8K2_9SPHN</name>
<dbReference type="GO" id="GO:0046656">
    <property type="term" value="P:folic acid biosynthetic process"/>
    <property type="evidence" value="ECO:0007669"/>
    <property type="project" value="UniProtKB-KW"/>
</dbReference>
<comment type="catalytic activity">
    <reaction evidence="18">
        <text>(6S)-5,6,7,8-tetrahydrofolyl-(gamma-L-Glu)(n) + L-glutamate + ATP = (6S)-5,6,7,8-tetrahydrofolyl-(gamma-L-Glu)(n+1) + ADP + phosphate + H(+)</text>
        <dbReference type="Rhea" id="RHEA:10580"/>
        <dbReference type="Rhea" id="RHEA-COMP:14738"/>
        <dbReference type="Rhea" id="RHEA-COMP:14740"/>
        <dbReference type="ChEBI" id="CHEBI:15378"/>
        <dbReference type="ChEBI" id="CHEBI:29985"/>
        <dbReference type="ChEBI" id="CHEBI:30616"/>
        <dbReference type="ChEBI" id="CHEBI:43474"/>
        <dbReference type="ChEBI" id="CHEBI:141005"/>
        <dbReference type="ChEBI" id="CHEBI:456216"/>
        <dbReference type="EC" id="6.3.2.17"/>
    </reaction>
</comment>
<dbReference type="SUPFAM" id="SSF53623">
    <property type="entry name" value="MurD-like peptide ligases, catalytic domain"/>
    <property type="match status" value="1"/>
</dbReference>
<dbReference type="GO" id="GO:0005737">
    <property type="term" value="C:cytoplasm"/>
    <property type="evidence" value="ECO:0007669"/>
    <property type="project" value="TreeGrafter"/>
</dbReference>
<dbReference type="Pfam" id="PF02875">
    <property type="entry name" value="Mur_ligase_C"/>
    <property type="match status" value="1"/>
</dbReference>
<evidence type="ECO:0000256" key="13">
    <source>
        <dbReference type="ARBA" id="ARBA00022842"/>
    </source>
</evidence>
<comment type="pathway">
    <text evidence="4">Cofactor biosynthesis; tetrahydrofolylpolyglutamate biosynthesis.</text>
</comment>
<dbReference type="InterPro" id="IPR036615">
    <property type="entry name" value="Mur_ligase_C_dom_sf"/>
</dbReference>